<dbReference type="Gene3D" id="3.60.40.10">
    <property type="entry name" value="PPM-type phosphatase domain"/>
    <property type="match status" value="1"/>
</dbReference>
<reference evidence="2 3" key="1">
    <citation type="submission" date="2018-07" db="EMBL/GenBank/DDBJ databases">
        <title>Comparative genomes isolates from brazilian mangrove.</title>
        <authorList>
            <person name="De Araujo J.E."/>
            <person name="Taketani R.G."/>
            <person name="Silva M.C.P."/>
            <person name="Lourenco M.V."/>
            <person name="Oliveira V.M."/>
            <person name="Andreote F.D."/>
        </authorList>
    </citation>
    <scope>NUCLEOTIDE SEQUENCE [LARGE SCALE GENOMIC DNA]</scope>
    <source>
        <strain evidence="2 3">HEX PRIS-MGV</strain>
    </source>
</reference>
<dbReference type="Proteomes" id="UP000253562">
    <property type="component" value="Unassembled WGS sequence"/>
</dbReference>
<dbReference type="EMBL" id="QPEX01000004">
    <property type="protein sequence ID" value="RCS56092.1"/>
    <property type="molecule type" value="Genomic_DNA"/>
</dbReference>
<proteinExistence type="predicted"/>
<feature type="domain" description="PPM-type phosphatase" evidence="1">
    <location>
        <begin position="10"/>
        <end position="217"/>
    </location>
</feature>
<evidence type="ECO:0000313" key="2">
    <source>
        <dbReference type="EMBL" id="RCS56092.1"/>
    </source>
</evidence>
<sequence length="251" mass="27872">MWKVVFDSVIGKSHVNSGLPCQDACRVVNLESELDRLLVACVADGAGSASHSDEGATLACDTFVKLMQEANLDLANSETDWGALVQSWISEIREKLDQRAVELGVPVRQLACTFLAAVIGNERALFLQIGDGAIVRNSADGYSTLFWPQSGEYANTTNFLTEANFSEQLEFKLLEERVDEVALFTDGLERLVLKFEDQSVHAPFLTPFFASLRQTENPDQFFEPLRDFLGSEAINERTDDDKTLILATRLE</sequence>
<accession>A0A368KZE1</accession>
<evidence type="ECO:0000313" key="3">
    <source>
        <dbReference type="Proteomes" id="UP000253562"/>
    </source>
</evidence>
<organism evidence="2 3">
    <name type="scientific">Bremerella cremea</name>
    <dbReference type="NCBI Taxonomy" id="1031537"/>
    <lineage>
        <taxon>Bacteria</taxon>
        <taxon>Pseudomonadati</taxon>
        <taxon>Planctomycetota</taxon>
        <taxon>Planctomycetia</taxon>
        <taxon>Pirellulales</taxon>
        <taxon>Pirellulaceae</taxon>
        <taxon>Bremerella</taxon>
    </lineage>
</organism>
<dbReference type="AlphaFoldDB" id="A0A368KZE1"/>
<dbReference type="RefSeq" id="WP_114366711.1">
    <property type="nucleotide sequence ID" value="NZ_QPEX01000004.1"/>
</dbReference>
<comment type="caution">
    <text evidence="2">The sequence shown here is derived from an EMBL/GenBank/DDBJ whole genome shotgun (WGS) entry which is preliminary data.</text>
</comment>
<protein>
    <submittedName>
        <fullName evidence="2">Protein phosphatase 2C domain-containing protein</fullName>
    </submittedName>
</protein>
<gene>
    <name evidence="2" type="ORF">DTL42_00475</name>
</gene>
<name>A0A368KZE1_9BACT</name>
<dbReference type="InterPro" id="IPR001932">
    <property type="entry name" value="PPM-type_phosphatase-like_dom"/>
</dbReference>
<dbReference type="SUPFAM" id="SSF81606">
    <property type="entry name" value="PP2C-like"/>
    <property type="match status" value="1"/>
</dbReference>
<dbReference type="InterPro" id="IPR036457">
    <property type="entry name" value="PPM-type-like_dom_sf"/>
</dbReference>
<dbReference type="Pfam" id="PF13672">
    <property type="entry name" value="PP2C_2"/>
    <property type="match status" value="1"/>
</dbReference>
<dbReference type="OrthoDB" id="9805674at2"/>
<evidence type="ECO:0000259" key="1">
    <source>
        <dbReference type="Pfam" id="PF13672"/>
    </source>
</evidence>